<dbReference type="Pfam" id="PF21390">
    <property type="entry name" value="Irp3-like_C"/>
    <property type="match status" value="1"/>
</dbReference>
<dbReference type="EMBL" id="JADLQX010000025">
    <property type="protein sequence ID" value="MBF6301309.1"/>
    <property type="molecule type" value="Genomic_DNA"/>
</dbReference>
<dbReference type="SUPFAM" id="SSF51735">
    <property type="entry name" value="NAD(P)-binding Rossmann-fold domains"/>
    <property type="match status" value="1"/>
</dbReference>
<sequence length="352" mass="37626">MKVLVCGTGFGRIYLRAVHEPPFTLAGILARGSERSRACAQHYGVPLFTSPDQVSGGIDLACVVVPSGVGGGPGAELAKALLSQDIPVLLEHPVRGDELADCLRIAARRGVGFAVNTFYVHLEPVRRFLDAAHRLLQRQPAVSVHAACAVQVSYDLLDIIGQALGGLSPWAIGDPLDVSPRLRGLARAEFTERSINAVISGVPVTVRVNNQFVPDDLDHPTHLQHHIALVTEAGTLELAGTHGPVLWKPAVYVPKENGTFSLDDVGDSPTVSCLGPSGAPGVREVFDSVWPEGVRHSLFAMRQAIADGADPFIAGQYHLTLSRLWSELTRRLGYPQPVRRAPAAPIGVEDLC</sequence>
<feature type="domain" description="Gfo/Idh/MocA-like oxidoreductase N-terminal" evidence="1">
    <location>
        <begin position="1"/>
        <end position="116"/>
    </location>
</feature>
<dbReference type="InterPro" id="IPR010091">
    <property type="entry name" value="Thiazolinyl_imide_reductase"/>
</dbReference>
<dbReference type="PANTHER" id="PTHR43377">
    <property type="entry name" value="BILIVERDIN REDUCTASE A"/>
    <property type="match status" value="1"/>
</dbReference>
<feature type="domain" description="Thiazolinyl imine reductase-like C-terminal" evidence="2">
    <location>
        <begin position="141"/>
        <end position="247"/>
    </location>
</feature>
<organism evidence="3 4">
    <name type="scientific">Nocardia amamiensis</name>
    <dbReference type="NCBI Taxonomy" id="404578"/>
    <lineage>
        <taxon>Bacteria</taxon>
        <taxon>Bacillati</taxon>
        <taxon>Actinomycetota</taxon>
        <taxon>Actinomycetes</taxon>
        <taxon>Mycobacteriales</taxon>
        <taxon>Nocardiaceae</taxon>
        <taxon>Nocardia</taxon>
    </lineage>
</organism>
<dbReference type="Gene3D" id="3.40.50.720">
    <property type="entry name" value="NAD(P)-binding Rossmann-like Domain"/>
    <property type="match status" value="1"/>
</dbReference>
<evidence type="ECO:0000259" key="2">
    <source>
        <dbReference type="Pfam" id="PF21390"/>
    </source>
</evidence>
<keyword evidence="4" id="KW-1185">Reference proteome</keyword>
<dbReference type="NCBIfam" id="TIGR01761">
    <property type="entry name" value="thiaz-red"/>
    <property type="match status" value="1"/>
</dbReference>
<accession>A0ABS0CXI2</accession>
<dbReference type="PANTHER" id="PTHR43377:SF1">
    <property type="entry name" value="BILIVERDIN REDUCTASE A"/>
    <property type="match status" value="1"/>
</dbReference>
<protein>
    <submittedName>
        <fullName evidence="3">Gfo/Idh/MocA family oxidoreductase</fullName>
    </submittedName>
</protein>
<evidence type="ECO:0000259" key="1">
    <source>
        <dbReference type="Pfam" id="PF01408"/>
    </source>
</evidence>
<dbReference type="InterPro" id="IPR036291">
    <property type="entry name" value="NAD(P)-bd_dom_sf"/>
</dbReference>
<comment type="caution">
    <text evidence="3">The sequence shown here is derived from an EMBL/GenBank/DDBJ whole genome shotgun (WGS) entry which is preliminary data.</text>
</comment>
<evidence type="ECO:0000313" key="3">
    <source>
        <dbReference type="EMBL" id="MBF6301309.1"/>
    </source>
</evidence>
<reference evidence="3 4" key="1">
    <citation type="submission" date="2020-10" db="EMBL/GenBank/DDBJ databases">
        <title>Identification of Nocardia species via Next-generation sequencing and recognition of intraspecies genetic diversity.</title>
        <authorList>
            <person name="Li P."/>
            <person name="Li P."/>
            <person name="Lu B."/>
        </authorList>
    </citation>
    <scope>NUCLEOTIDE SEQUENCE [LARGE SCALE GENOMIC DNA]</scope>
    <source>
        <strain evidence="3 4">BJ06-0157</strain>
    </source>
</reference>
<dbReference type="Pfam" id="PF01408">
    <property type="entry name" value="GFO_IDH_MocA"/>
    <property type="match status" value="1"/>
</dbReference>
<dbReference type="Proteomes" id="UP000702209">
    <property type="component" value="Unassembled WGS sequence"/>
</dbReference>
<dbReference type="Gene3D" id="3.30.360.10">
    <property type="entry name" value="Dihydrodipicolinate Reductase, domain 2"/>
    <property type="match status" value="1"/>
</dbReference>
<name>A0ABS0CXI2_9NOCA</name>
<dbReference type="RefSeq" id="WP_195132530.1">
    <property type="nucleotide sequence ID" value="NZ_JADLQX010000025.1"/>
</dbReference>
<evidence type="ECO:0000313" key="4">
    <source>
        <dbReference type="Proteomes" id="UP000702209"/>
    </source>
</evidence>
<dbReference type="InterPro" id="IPR048655">
    <property type="entry name" value="Irp3-like_C"/>
</dbReference>
<gene>
    <name evidence="3" type="ORF">IU459_27760</name>
</gene>
<proteinExistence type="predicted"/>
<dbReference type="InterPro" id="IPR000683">
    <property type="entry name" value="Gfo/Idh/MocA-like_OxRdtase_N"/>
</dbReference>
<dbReference type="InterPro" id="IPR051450">
    <property type="entry name" value="Gfo/Idh/MocA_Oxidoreductases"/>
</dbReference>